<keyword evidence="1" id="KW-0378">Hydrolase</keyword>
<dbReference type="InterPro" id="IPR036457">
    <property type="entry name" value="PPM-type-like_dom_sf"/>
</dbReference>
<evidence type="ECO:0000256" key="1">
    <source>
        <dbReference type="ARBA" id="ARBA00022801"/>
    </source>
</evidence>
<proteinExistence type="predicted"/>
<dbReference type="SMART" id="SM00331">
    <property type="entry name" value="PP2C_SIG"/>
    <property type="match status" value="1"/>
</dbReference>
<keyword evidence="3" id="KW-0175">Coiled coil</keyword>
<dbReference type="Pfam" id="PF07228">
    <property type="entry name" value="SpoIIE"/>
    <property type="match status" value="1"/>
</dbReference>
<dbReference type="InterPro" id="IPR036890">
    <property type="entry name" value="HATPase_C_sf"/>
</dbReference>
<dbReference type="InterPro" id="IPR011006">
    <property type="entry name" value="CheY-like_superfamily"/>
</dbReference>
<feature type="modified residue" description="4-aspartylphosphate" evidence="2">
    <location>
        <position position="66"/>
    </location>
</feature>
<dbReference type="Gene3D" id="3.30.565.10">
    <property type="entry name" value="Histidine kinase-like ATPase, C-terminal domain"/>
    <property type="match status" value="1"/>
</dbReference>
<dbReference type="Pfam" id="PF00072">
    <property type="entry name" value="Response_reg"/>
    <property type="match status" value="1"/>
</dbReference>
<dbReference type="InterPro" id="IPR001932">
    <property type="entry name" value="PPM-type_phosphatase-like_dom"/>
</dbReference>
<dbReference type="CDD" id="cd00156">
    <property type="entry name" value="REC"/>
    <property type="match status" value="1"/>
</dbReference>
<feature type="coiled-coil region" evidence="3">
    <location>
        <begin position="129"/>
        <end position="156"/>
    </location>
</feature>
<evidence type="ECO:0000256" key="2">
    <source>
        <dbReference type="PROSITE-ProRule" id="PRU00169"/>
    </source>
</evidence>
<dbReference type="InterPro" id="IPR001789">
    <property type="entry name" value="Sig_transdc_resp-reg_receiver"/>
</dbReference>
<evidence type="ECO:0000256" key="3">
    <source>
        <dbReference type="SAM" id="Coils"/>
    </source>
</evidence>
<comment type="caution">
    <text evidence="5">The sequence shown here is derived from an EMBL/GenBank/DDBJ whole genome shotgun (WGS) entry which is preliminary data.</text>
</comment>
<gene>
    <name evidence="5" type="ORF">K6Y31_19175</name>
</gene>
<reference evidence="5 6" key="1">
    <citation type="journal article" date="2022" name="Environ. Microbiol. Rep.">
        <title>Eco-phylogenetic analyses reveal divergent evolution of vitamin B12 metabolism in the marine bacterial family 'Psychromonadaceae'.</title>
        <authorList>
            <person name="Jin X."/>
            <person name="Yang Y."/>
            <person name="Cao H."/>
            <person name="Gao B."/>
            <person name="Zhao Z."/>
        </authorList>
    </citation>
    <scope>NUCLEOTIDE SEQUENCE [LARGE SCALE GENOMIC DNA]</scope>
    <source>
        <strain evidence="5 6">MKS20</strain>
    </source>
</reference>
<dbReference type="Pfam" id="PF13581">
    <property type="entry name" value="HATPase_c_2"/>
    <property type="match status" value="1"/>
</dbReference>
<protein>
    <submittedName>
        <fullName evidence="5">Fused response regulator/phosphatase</fullName>
    </submittedName>
</protein>
<name>A0ABS8WHQ6_9GAMM</name>
<dbReference type="InterPro" id="IPR052016">
    <property type="entry name" value="Bact_Sigma-Reg"/>
</dbReference>
<dbReference type="CDD" id="cd16936">
    <property type="entry name" value="HATPase_RsbW-like"/>
    <property type="match status" value="1"/>
</dbReference>
<dbReference type="SMART" id="SM00448">
    <property type="entry name" value="REC"/>
    <property type="match status" value="1"/>
</dbReference>
<keyword evidence="6" id="KW-1185">Reference proteome</keyword>
<evidence type="ECO:0000259" key="4">
    <source>
        <dbReference type="PROSITE" id="PS50110"/>
    </source>
</evidence>
<dbReference type="PANTHER" id="PTHR43156:SF2">
    <property type="entry name" value="STAGE II SPORULATION PROTEIN E"/>
    <property type="match status" value="1"/>
</dbReference>
<dbReference type="SUPFAM" id="SSF52172">
    <property type="entry name" value="CheY-like"/>
    <property type="match status" value="1"/>
</dbReference>
<sequence length="562" mass="62633">MPFSNPSLNISPPYSVLVVEDSTVFTLMYQHFLKEKGVVTTTCLTLEDASNVISRPQQHFDVILLDNHLTDGEGVTLLPMIKEQLKATAVIMVSANDDADFFLRAFNQGIDDYALKPVNMDLLWLKMKKSVHQRRLEKLNNEQREALNQWRDAELQEQALARHLIGAMFAKIRSDVDAIHYWVKPSSQFSGDSVINCQGVDGSDYVMLADAMGHGLTAAVSLMPVVPIFKAMAEKALPLSNIVFEINSKLTRLLPQDRFVAVIILHIQPASKIIDIWNGSMPPVLVLDENGQLVKQLDSDNMALGILPDTLFSVHPERIELRDNQRIIMFSDGVIETLSNNGELLSQEALIPLLNMPGNPLDGVKKYFNVDCPPASDDISIVQINTHNIIQSPKANRSIPIEQQSGFLIEHTLCGAALELLDIPGHFSDLLARQLPLPLVQKVFTVLTELYMNAFEHGVLGLSSEVKSQENGFLTFYEQKEQRVKALTIEHKVELKVQWQSALSRLDIYIKDSGHGFLHGDIKDTDLSKSYGRGLRLIEHLADSLEIIAPGNAIRVVLVGSN</sequence>
<dbReference type="Gene3D" id="3.60.40.10">
    <property type="entry name" value="PPM-type phosphatase domain"/>
    <property type="match status" value="1"/>
</dbReference>
<dbReference type="InterPro" id="IPR003594">
    <property type="entry name" value="HATPase_dom"/>
</dbReference>
<evidence type="ECO:0000313" key="6">
    <source>
        <dbReference type="Proteomes" id="UP001201273"/>
    </source>
</evidence>
<dbReference type="PROSITE" id="PS50110">
    <property type="entry name" value="RESPONSE_REGULATORY"/>
    <property type="match status" value="1"/>
</dbReference>
<dbReference type="Proteomes" id="UP001201273">
    <property type="component" value="Unassembled WGS sequence"/>
</dbReference>
<keyword evidence="2" id="KW-0597">Phosphoprotein</keyword>
<dbReference type="PANTHER" id="PTHR43156">
    <property type="entry name" value="STAGE II SPORULATION PROTEIN E-RELATED"/>
    <property type="match status" value="1"/>
</dbReference>
<feature type="domain" description="Response regulatory" evidence="4">
    <location>
        <begin position="15"/>
        <end position="131"/>
    </location>
</feature>
<dbReference type="RefSeq" id="WP_233054658.1">
    <property type="nucleotide sequence ID" value="NZ_JAIMJA010000027.1"/>
</dbReference>
<dbReference type="Gene3D" id="3.40.50.2300">
    <property type="match status" value="1"/>
</dbReference>
<evidence type="ECO:0000313" key="5">
    <source>
        <dbReference type="EMBL" id="MCE2596900.1"/>
    </source>
</evidence>
<accession>A0ABS8WHQ6</accession>
<dbReference type="EMBL" id="JAIMJA010000027">
    <property type="protein sequence ID" value="MCE2596900.1"/>
    <property type="molecule type" value="Genomic_DNA"/>
</dbReference>
<organism evidence="5 6">
    <name type="scientific">Motilimonas cestriensis</name>
    <dbReference type="NCBI Taxonomy" id="2742685"/>
    <lineage>
        <taxon>Bacteria</taxon>
        <taxon>Pseudomonadati</taxon>
        <taxon>Pseudomonadota</taxon>
        <taxon>Gammaproteobacteria</taxon>
        <taxon>Alteromonadales</taxon>
        <taxon>Alteromonadales genera incertae sedis</taxon>
        <taxon>Motilimonas</taxon>
    </lineage>
</organism>